<dbReference type="GO" id="GO:0005886">
    <property type="term" value="C:plasma membrane"/>
    <property type="evidence" value="ECO:0007669"/>
    <property type="project" value="UniProtKB-SubCell"/>
</dbReference>
<dbReference type="InterPro" id="IPR011014">
    <property type="entry name" value="MscS_channel_TM-2"/>
</dbReference>
<evidence type="ECO:0000256" key="5">
    <source>
        <dbReference type="ARBA" id="ARBA00022989"/>
    </source>
</evidence>
<dbReference type="SUPFAM" id="SSF82689">
    <property type="entry name" value="Mechanosensitive channel protein MscS (YggB), C-terminal domain"/>
    <property type="match status" value="1"/>
</dbReference>
<dbReference type="InterPro" id="IPR006685">
    <property type="entry name" value="MscS_channel_2nd"/>
</dbReference>
<dbReference type="Pfam" id="PF00924">
    <property type="entry name" value="MS_channel_2nd"/>
    <property type="match status" value="1"/>
</dbReference>
<comment type="subcellular location">
    <subcellularLocation>
        <location evidence="1">Cell membrane</location>
        <topology evidence="1">Multi-pass membrane protein</topology>
    </subcellularLocation>
</comment>
<dbReference type="Gene3D" id="1.10.287.1260">
    <property type="match status" value="1"/>
</dbReference>
<evidence type="ECO:0000256" key="2">
    <source>
        <dbReference type="ARBA" id="ARBA00008017"/>
    </source>
</evidence>
<evidence type="ECO:0000259" key="8">
    <source>
        <dbReference type="Pfam" id="PF00924"/>
    </source>
</evidence>
<keyword evidence="3" id="KW-1003">Cell membrane</keyword>
<dbReference type="SUPFAM" id="SSF82861">
    <property type="entry name" value="Mechanosensitive channel protein MscS (YggB), transmembrane region"/>
    <property type="match status" value="1"/>
</dbReference>
<gene>
    <name evidence="10" type="ORF">NT6N_00120</name>
</gene>
<feature type="transmembrane region" description="Helical" evidence="7">
    <location>
        <begin position="170"/>
        <end position="191"/>
    </location>
</feature>
<keyword evidence="4 7" id="KW-0812">Transmembrane</keyword>
<keyword evidence="5 7" id="KW-1133">Transmembrane helix</keyword>
<comment type="similarity">
    <text evidence="2">Belongs to the MscS (TC 1.A.23) family.</text>
</comment>
<feature type="transmembrane region" description="Helical" evidence="7">
    <location>
        <begin position="62"/>
        <end position="83"/>
    </location>
</feature>
<reference evidence="10" key="1">
    <citation type="submission" date="2024-07" db="EMBL/GenBank/DDBJ databases">
        <title>Complete genome sequence of Verrucomicrobiaceae bacterium NT6N.</title>
        <authorList>
            <person name="Huang C."/>
            <person name="Takami H."/>
            <person name="Hamasaki K."/>
        </authorList>
    </citation>
    <scope>NUCLEOTIDE SEQUENCE</scope>
    <source>
        <strain evidence="10">NT6N</strain>
    </source>
</reference>
<feature type="transmembrane region" description="Helical" evidence="7">
    <location>
        <begin position="103"/>
        <end position="120"/>
    </location>
</feature>
<dbReference type="EMBL" id="AP026866">
    <property type="protein sequence ID" value="BDS04972.1"/>
    <property type="molecule type" value="Genomic_DNA"/>
</dbReference>
<dbReference type="PANTHER" id="PTHR30347:SF1">
    <property type="entry name" value="MECHANOSENSITIVE CHANNEL MSCK"/>
    <property type="match status" value="1"/>
</dbReference>
<feature type="transmembrane region" description="Helical" evidence="7">
    <location>
        <begin position="211"/>
        <end position="229"/>
    </location>
</feature>
<feature type="domain" description="Mechanosensitive ion channel MscS" evidence="8">
    <location>
        <begin position="257"/>
        <end position="322"/>
    </location>
</feature>
<evidence type="ECO:0000256" key="7">
    <source>
        <dbReference type="SAM" id="Phobius"/>
    </source>
</evidence>
<feature type="domain" description="Mechanosensitive ion channel MscS C-terminal" evidence="9">
    <location>
        <begin position="331"/>
        <end position="414"/>
    </location>
</feature>
<evidence type="ECO:0000256" key="1">
    <source>
        <dbReference type="ARBA" id="ARBA00004651"/>
    </source>
</evidence>
<accession>A0AAT9FG73</accession>
<dbReference type="Gene3D" id="2.30.30.60">
    <property type="match status" value="1"/>
</dbReference>
<evidence type="ECO:0000256" key="3">
    <source>
        <dbReference type="ARBA" id="ARBA00022475"/>
    </source>
</evidence>
<dbReference type="Pfam" id="PF21082">
    <property type="entry name" value="MS_channel_3rd"/>
    <property type="match status" value="1"/>
</dbReference>
<organism evidence="10">
    <name type="scientific">Oceaniferula spumae</name>
    <dbReference type="NCBI Taxonomy" id="2979115"/>
    <lineage>
        <taxon>Bacteria</taxon>
        <taxon>Pseudomonadati</taxon>
        <taxon>Verrucomicrobiota</taxon>
        <taxon>Verrucomicrobiia</taxon>
        <taxon>Verrucomicrobiales</taxon>
        <taxon>Verrucomicrobiaceae</taxon>
        <taxon>Oceaniferula</taxon>
    </lineage>
</organism>
<dbReference type="SUPFAM" id="SSF50182">
    <property type="entry name" value="Sm-like ribonucleoproteins"/>
    <property type="match status" value="1"/>
</dbReference>
<evidence type="ECO:0000259" key="9">
    <source>
        <dbReference type="Pfam" id="PF21082"/>
    </source>
</evidence>
<dbReference type="Gene3D" id="3.30.70.100">
    <property type="match status" value="1"/>
</dbReference>
<dbReference type="InterPro" id="IPR049278">
    <property type="entry name" value="MS_channel_C"/>
</dbReference>
<dbReference type="PANTHER" id="PTHR30347">
    <property type="entry name" value="POTASSIUM CHANNEL RELATED"/>
    <property type="match status" value="1"/>
</dbReference>
<feature type="transmembrane region" description="Helical" evidence="7">
    <location>
        <begin position="132"/>
        <end position="150"/>
    </location>
</feature>
<dbReference type="InterPro" id="IPR010920">
    <property type="entry name" value="LSM_dom_sf"/>
</dbReference>
<keyword evidence="6 7" id="KW-0472">Membrane</keyword>
<dbReference type="GO" id="GO:0008381">
    <property type="term" value="F:mechanosensitive monoatomic ion channel activity"/>
    <property type="evidence" value="ECO:0007669"/>
    <property type="project" value="UniProtKB-ARBA"/>
</dbReference>
<evidence type="ECO:0000256" key="4">
    <source>
        <dbReference type="ARBA" id="ARBA00022692"/>
    </source>
</evidence>
<dbReference type="AlphaFoldDB" id="A0AAT9FG73"/>
<sequence>MIDIEVIKNTLFSLVDDQQDYWQWATIAFCVGGAIAGSILLRKKVFAKGSVFSKFLTRFFDPGKSISGVPILTCLLLWITWSARSNWSAVLVENGEGYLPSGYIYTTALLVTAFVIYQFATALSKGSTAPRYLGGAMLVIFALHLFGWLTPLSLALENISLPIGSIEIDLWKIVSAIAAMFLLLWLVGLSIRFIDAIIKPRTDIPPSIKVLIGKAVRLLLYIGAIVWVLKIGGVPLGGLAVFSGALGLGLGFGLQKVISNLVSGVIILLDKSIKPGDVIEIEGSFGWINSIRTRYISVITRDRKEILIPNEDFVTNKVINWSFSDRIVRIKAPVGISYDADVPAAMEICTKAAKQIPRVLADPPPNCLLTGFGDSSIDLSVQFWIEDAPQGVSNIRSDVLLAIWKAFRDNGIEIPFPQRDLHIKSGSLVPESRSLTPDS</sequence>
<evidence type="ECO:0000313" key="10">
    <source>
        <dbReference type="EMBL" id="BDS04972.1"/>
    </source>
</evidence>
<dbReference type="InterPro" id="IPR052702">
    <property type="entry name" value="MscS-like_channel"/>
</dbReference>
<evidence type="ECO:0000256" key="6">
    <source>
        <dbReference type="ARBA" id="ARBA00023136"/>
    </source>
</evidence>
<dbReference type="InterPro" id="IPR011066">
    <property type="entry name" value="MscS_channel_C_sf"/>
</dbReference>
<name>A0AAT9FG73_9BACT</name>
<dbReference type="KEGG" id="osu:NT6N_00120"/>
<proteinExistence type="inferred from homology"/>
<protein>
    <submittedName>
        <fullName evidence="10">Mechanosensitive ion channel protein</fullName>
    </submittedName>
</protein>
<feature type="transmembrane region" description="Helical" evidence="7">
    <location>
        <begin position="21"/>
        <end position="41"/>
    </location>
</feature>
<dbReference type="InterPro" id="IPR023408">
    <property type="entry name" value="MscS_beta-dom_sf"/>
</dbReference>